<dbReference type="Proteomes" id="UP000321595">
    <property type="component" value="Chromosome"/>
</dbReference>
<keyword evidence="1" id="KW-1005">Bacterial flagellum biogenesis</keyword>
<dbReference type="PANTHER" id="PTHR36307">
    <property type="entry name" value="FLAGELLA BASAL BODY P-RING FORMATION PROTEIN FLGA"/>
    <property type="match status" value="1"/>
</dbReference>
<dbReference type="PANTHER" id="PTHR36307:SF1">
    <property type="entry name" value="FLAGELLA BASAL BODY P-RING FORMATION PROTEIN FLGA"/>
    <property type="match status" value="1"/>
</dbReference>
<dbReference type="GO" id="GO:0042597">
    <property type="term" value="C:periplasmic space"/>
    <property type="evidence" value="ECO:0007669"/>
    <property type="project" value="UniProtKB-SubCell"/>
</dbReference>
<keyword evidence="3" id="KW-0966">Cell projection</keyword>
<sequence length="211" mass="23010">MNYLVLITALCFSSLAFAQDDLRLAVEESVATRLGADTQVNVSKVAARGKLPATYTLELRSDPKTQQKLKLLVRDSKGSGVAWVDAEVEVLVPVVVLTRDAERGNTLETSVEVRPIREAPRDRINPDDLQDAVAARNLRSGAVLSTRDVKRENLVERTQPITLRARRGGVTVTQRAIALQHGSRGDIVRVRTAANQTVEAIVVAHATCEVP</sequence>
<proteinExistence type="inferred from homology"/>
<evidence type="ECO:0000313" key="4">
    <source>
        <dbReference type="Proteomes" id="UP000321595"/>
    </source>
</evidence>
<dbReference type="Pfam" id="PF13144">
    <property type="entry name" value="ChapFlgA"/>
    <property type="match status" value="1"/>
</dbReference>
<feature type="signal peptide" evidence="1">
    <location>
        <begin position="1"/>
        <end position="18"/>
    </location>
</feature>
<comment type="subcellular location">
    <subcellularLocation>
        <location evidence="1">Periplasm</location>
    </subcellularLocation>
</comment>
<keyword evidence="4" id="KW-1185">Reference proteome</keyword>
<name>A0A5B8XTK2_9DELT</name>
<evidence type="ECO:0000259" key="2">
    <source>
        <dbReference type="Pfam" id="PF13144"/>
    </source>
</evidence>
<feature type="chain" id="PRO_5023156676" description="Flagella basal body P-ring formation protein FlgA" evidence="1">
    <location>
        <begin position="19"/>
        <end position="211"/>
    </location>
</feature>
<dbReference type="KEGG" id="bbae:FRD01_15490"/>
<keyword evidence="1" id="KW-0732">Signal</keyword>
<dbReference type="OrthoDB" id="6236246at2"/>
<protein>
    <recommendedName>
        <fullName evidence="1">Flagella basal body P-ring formation protein FlgA</fullName>
    </recommendedName>
</protein>
<dbReference type="AlphaFoldDB" id="A0A5B8XTK2"/>
<keyword evidence="3" id="KW-0282">Flagellum</keyword>
<dbReference type="Gene3D" id="2.30.30.760">
    <property type="match status" value="1"/>
</dbReference>
<dbReference type="EMBL" id="CP042467">
    <property type="protein sequence ID" value="QED28611.1"/>
    <property type="molecule type" value="Genomic_DNA"/>
</dbReference>
<accession>A0A5B8XTK2</accession>
<comment type="function">
    <text evidence="1">Involved in the assembly process of the P-ring formation. It may associate with FlgF on the rod constituting a structure essential for the P-ring assembly or may act as a modulator protein for the P-ring assembly.</text>
</comment>
<evidence type="ECO:0000313" key="3">
    <source>
        <dbReference type="EMBL" id="QED28611.1"/>
    </source>
</evidence>
<organism evidence="3 4">
    <name type="scientific">Microvenator marinus</name>
    <dbReference type="NCBI Taxonomy" id="2600177"/>
    <lineage>
        <taxon>Bacteria</taxon>
        <taxon>Deltaproteobacteria</taxon>
        <taxon>Bradymonadales</taxon>
        <taxon>Microvenatoraceae</taxon>
        <taxon>Microvenator</taxon>
    </lineage>
</organism>
<feature type="domain" description="Flagella basal body P-ring formation protein FlgA SAF" evidence="2">
    <location>
        <begin position="93"/>
        <end position="210"/>
    </location>
</feature>
<keyword evidence="3" id="KW-0969">Cilium</keyword>
<dbReference type="InterPro" id="IPR039246">
    <property type="entry name" value="Flagellar_FlgA"/>
</dbReference>
<keyword evidence="1" id="KW-0574">Periplasm</keyword>
<dbReference type="GO" id="GO:0044780">
    <property type="term" value="P:bacterial-type flagellum assembly"/>
    <property type="evidence" value="ECO:0007669"/>
    <property type="project" value="InterPro"/>
</dbReference>
<dbReference type="InterPro" id="IPR017585">
    <property type="entry name" value="SAF_FlgA"/>
</dbReference>
<evidence type="ECO:0000256" key="1">
    <source>
        <dbReference type="RuleBase" id="RU362063"/>
    </source>
</evidence>
<comment type="similarity">
    <text evidence="1">Belongs to the FlgA family.</text>
</comment>
<dbReference type="NCBIfam" id="TIGR03170">
    <property type="entry name" value="flgA_cterm"/>
    <property type="match status" value="1"/>
</dbReference>
<dbReference type="RefSeq" id="WP_146961194.1">
    <property type="nucleotide sequence ID" value="NZ_CP042467.1"/>
</dbReference>
<gene>
    <name evidence="3" type="primary">flgA</name>
    <name evidence="3" type="ORF">FRD01_15490</name>
</gene>
<reference evidence="3 4" key="1">
    <citation type="submission" date="2019-08" db="EMBL/GenBank/DDBJ databases">
        <authorList>
            <person name="Liang Q."/>
        </authorList>
    </citation>
    <scope>NUCLEOTIDE SEQUENCE [LARGE SCALE GENOMIC DNA]</scope>
    <source>
        <strain evidence="3 4">V1718</strain>
    </source>
</reference>